<dbReference type="KEGG" id="hli:HLI_21335"/>
<dbReference type="RefSeq" id="WP_128527030.1">
    <property type="nucleotide sequence ID" value="NZ_CP026119.1"/>
</dbReference>
<dbReference type="InterPro" id="IPR043129">
    <property type="entry name" value="ATPase_NBD"/>
</dbReference>
<keyword evidence="1" id="KW-0614">Plasmid</keyword>
<evidence type="ECO:0008006" key="3">
    <source>
        <dbReference type="Google" id="ProtNLM"/>
    </source>
</evidence>
<dbReference type="EMBL" id="CP026119">
    <property type="protein sequence ID" value="QAS54801.1"/>
    <property type="molecule type" value="Genomic_DNA"/>
</dbReference>
<evidence type="ECO:0000313" key="1">
    <source>
        <dbReference type="EMBL" id="QAS54801.1"/>
    </source>
</evidence>
<dbReference type="AlphaFoldDB" id="A0A410MJC2"/>
<reference evidence="1 2" key="1">
    <citation type="submission" date="2018-01" db="EMBL/GenBank/DDBJ databases">
        <title>The whole genome sequencing and assembly of Halobacillus litoralis ERB031 strain.</title>
        <authorList>
            <person name="Lee S.-J."/>
            <person name="Park M.-K."/>
            <person name="Kim J.-Y."/>
            <person name="Lee Y.-J."/>
            <person name="Yi H."/>
            <person name="Bahn Y.-S."/>
            <person name="Kim J.F."/>
            <person name="Lee D.-W."/>
        </authorList>
    </citation>
    <scope>NUCLEOTIDE SEQUENCE [LARGE SCALE GENOMIC DNA]</scope>
    <source>
        <strain evidence="1 2">ERB 031</strain>
        <plasmid evidence="2">pldw-31</plasmid>
    </source>
</reference>
<dbReference type="OrthoDB" id="2906454at2"/>
<dbReference type="CDD" id="cd24023">
    <property type="entry name" value="ASKHA_NBD_ParM_Alp7A-like"/>
    <property type="match status" value="1"/>
</dbReference>
<geneLocation type="plasmid" evidence="2">
    <name>pldw-31</name>
</geneLocation>
<evidence type="ECO:0000313" key="2">
    <source>
        <dbReference type="Proteomes" id="UP000287756"/>
    </source>
</evidence>
<sequence length="415" mass="47129">MKQKDYDIKVVEDMGNSEQVLRLSIGDYKEEIKQPNVFSEEFDFDTVGDKPDTQLIENLMDDLFVFINSSAIRLAGNYYIGRAALEHSGEVVSNMRAGKDLKSESDIPVVNTLGVLAGKAVQRAFKEDNEIPDSINLTVDFITALPVTEYKRDGAKEKLQEKFMNGVHEVVVYVGKKKVKVEIGFEFVFVSPEGTAAVFSIVDKKNKERTKKLLSEFVKEYEGMTEDKALEELENGRILHVDIGEGTTELPITQKYNFDDKKADGINIGIAVAINKALTRFREEQGFPTLSRQKYSEYLKYPKQYPEFHSVAMNYIRQTVKGPYRQVLDAIKDQLDSVYNEVDIVMVYGGGSILMKEIMYDALKEELAGRRMGKIKVLWVPTELATTMNADGLERLFYNNFYNKIKSAKLESAKK</sequence>
<organism evidence="1 2">
    <name type="scientific">Halobacillus litoralis</name>
    <dbReference type="NCBI Taxonomy" id="45668"/>
    <lineage>
        <taxon>Bacteria</taxon>
        <taxon>Bacillati</taxon>
        <taxon>Bacillota</taxon>
        <taxon>Bacilli</taxon>
        <taxon>Bacillales</taxon>
        <taxon>Bacillaceae</taxon>
        <taxon>Halobacillus</taxon>
    </lineage>
</organism>
<name>A0A410MJC2_9BACI</name>
<dbReference type="Proteomes" id="UP000287756">
    <property type="component" value="Plasmid pLDW-31"/>
</dbReference>
<proteinExistence type="predicted"/>
<protein>
    <recommendedName>
        <fullName evidence="3">Actin-like protein N-terminal domain-containing protein</fullName>
    </recommendedName>
</protein>
<dbReference type="Gene3D" id="3.30.420.40">
    <property type="match status" value="1"/>
</dbReference>
<accession>A0A410MJC2</accession>
<gene>
    <name evidence="1" type="ORF">HLI_21335</name>
</gene>
<dbReference type="SUPFAM" id="SSF53067">
    <property type="entry name" value="Actin-like ATPase domain"/>
    <property type="match status" value="1"/>
</dbReference>